<comment type="similarity">
    <text evidence="2">Belongs to the TacA antitoxin family.</text>
</comment>
<dbReference type="PATRIC" id="fig|1354337.4.peg.203"/>
<keyword evidence="4" id="KW-1185">Reference proteome</keyword>
<name>A0A198GNI3_9GAMM</name>
<dbReference type="AlphaFoldDB" id="A0A198GNI3"/>
<evidence type="ECO:0000256" key="1">
    <source>
        <dbReference type="ARBA" id="ARBA00022649"/>
    </source>
</evidence>
<dbReference type="Proteomes" id="UP000094023">
    <property type="component" value="Unassembled WGS sequence"/>
</dbReference>
<dbReference type="RefSeq" id="WP_066745659.1">
    <property type="nucleotide sequence ID" value="NZ_LXEN01000008.1"/>
</dbReference>
<proteinExistence type="inferred from homology"/>
<comment type="caution">
    <text evidence="3">The sequence shown here is derived from an EMBL/GenBank/DDBJ whole genome shotgun (WGS) entry which is preliminary data.</text>
</comment>
<dbReference type="InterPro" id="IPR010985">
    <property type="entry name" value="Ribbon_hlx_hlx"/>
</dbReference>
<dbReference type="STRING" id="1354337.M983_0197"/>
<dbReference type="PANTHER" id="PTHR35401">
    <property type="entry name" value="COPG FAMILY HELIX-TURN-HELIX PROTEIN-RELATED-RELATED"/>
    <property type="match status" value="1"/>
</dbReference>
<organism evidence="3 4">
    <name type="scientific">Proteus myxofaciens ATCC 19692</name>
    <dbReference type="NCBI Taxonomy" id="1354337"/>
    <lineage>
        <taxon>Bacteria</taxon>
        <taxon>Pseudomonadati</taxon>
        <taxon>Pseudomonadota</taxon>
        <taxon>Gammaproteobacteria</taxon>
        <taxon>Enterobacterales</taxon>
        <taxon>Morganellaceae</taxon>
        <taxon>Proteus</taxon>
    </lineage>
</organism>
<dbReference type="SUPFAM" id="SSF47598">
    <property type="entry name" value="Ribbon-helix-helix"/>
    <property type="match status" value="1"/>
</dbReference>
<evidence type="ECO:0000313" key="3">
    <source>
        <dbReference type="EMBL" id="OAT38653.1"/>
    </source>
</evidence>
<dbReference type="GO" id="GO:0006355">
    <property type="term" value="P:regulation of DNA-templated transcription"/>
    <property type="evidence" value="ECO:0007669"/>
    <property type="project" value="InterPro"/>
</dbReference>
<evidence type="ECO:0008006" key="5">
    <source>
        <dbReference type="Google" id="ProtNLM"/>
    </source>
</evidence>
<evidence type="ECO:0000313" key="4">
    <source>
        <dbReference type="Proteomes" id="UP000094023"/>
    </source>
</evidence>
<dbReference type="OrthoDB" id="6460605at2"/>
<dbReference type="PANTHER" id="PTHR35401:SF2">
    <property type="entry name" value="ABC-TYPE TRANSPORT SYSTEM"/>
    <property type="match status" value="1"/>
</dbReference>
<dbReference type="Gene3D" id="1.20.5.780">
    <property type="entry name" value="Single helix bin"/>
    <property type="match status" value="1"/>
</dbReference>
<gene>
    <name evidence="3" type="ORF">M983_0197</name>
</gene>
<evidence type="ECO:0000256" key="2">
    <source>
        <dbReference type="ARBA" id="ARBA00049988"/>
    </source>
</evidence>
<dbReference type="Pfam" id="PF08681">
    <property type="entry name" value="TacA1"/>
    <property type="match status" value="1"/>
</dbReference>
<dbReference type="InterPro" id="IPR014795">
    <property type="entry name" value="TacA_1-like"/>
</dbReference>
<dbReference type="EMBL" id="LXEN01000008">
    <property type="protein sequence ID" value="OAT38653.1"/>
    <property type="molecule type" value="Genomic_DNA"/>
</dbReference>
<reference evidence="3 4" key="1">
    <citation type="submission" date="2016-04" db="EMBL/GenBank/DDBJ databases">
        <title>ATOL: Assembling a taxonomically balanced genome-scale reconstruction of the evolutionary history of the Enterobacteriaceae.</title>
        <authorList>
            <person name="Plunkett G.III."/>
            <person name="Neeno-Eckwall E.C."/>
            <person name="Glasner J.D."/>
            <person name="Perna N.T."/>
        </authorList>
    </citation>
    <scope>NUCLEOTIDE SEQUENCE [LARGE SCALE GENOMIC DNA]</scope>
    <source>
        <strain evidence="3 4">ATCC 19692</strain>
    </source>
</reference>
<keyword evidence="1" id="KW-1277">Toxin-antitoxin system</keyword>
<accession>A0A198GNI3</accession>
<protein>
    <recommendedName>
        <fullName evidence="5">DUF1778 domain-containing protein</fullName>
    </recommendedName>
</protein>
<sequence>MAQALVENSERVSIRITTEDKSLLVRAASLENTNLTEFVLRNVVPVAKQIIENNERLKLSEKDTLRVMELLDNPPKPNAKLLAAAFALPDKV</sequence>